<dbReference type="GeneID" id="27137396"/>
<name>A0A0X3BME4_9EURY</name>
<evidence type="ECO:0000313" key="2">
    <source>
        <dbReference type="Proteomes" id="UP000069850"/>
    </source>
</evidence>
<sequence>MDTPEERSQEANKLRKNGRYEDALEIYRELWDSQHHNGYTAAGLLHCLRKLRPISEAMTFADDIAARYPDHNWVNLEVAWTYVGYVEEMADNGASVPVLHACGEKALSRNPPPQAVSHIAFAIMKPAKGSKDWNLLATWTSRVDPSLLSPAGMKLPDGKEGWSYLARWYHYRNLGLIGTGRAQEALPLCREAIEKFPNQYKFFASDLAKAYAGIGEYEKAAETFDELCRNVRPDYYDLFEYGKVVHQLGRPEEALALMARAVKAGQRPEFMVGYFMEMGDIFKQVGRLDAARDHYTLVTALRMRMSWSIPPELQQRLDENAISSIEDSVEELTYRCSRHWSSCETEQSPLTVQHEREKPLAEGVVGRIFLGHPEREYFFINPPDADGYIGFKNELTWAPEDLSQVVFDVVPSFNRKKNEWAAKAVNVRPMDDTAAR</sequence>
<dbReference type="EMBL" id="LT158599">
    <property type="protein sequence ID" value="CVK32764.1"/>
    <property type="molecule type" value="Genomic_DNA"/>
</dbReference>
<dbReference type="GeneID" id="13355716"/>
<dbReference type="OMA" id="MEMGDIF"/>
<protein>
    <submittedName>
        <fullName evidence="1">Uncharacterized protein</fullName>
    </submittedName>
</protein>
<dbReference type="Proteomes" id="UP000069850">
    <property type="component" value="Chromosome 1"/>
</dbReference>
<dbReference type="RefSeq" id="WP_014867127.1">
    <property type="nucleotide sequence ID" value="NZ_LT158599.1"/>
</dbReference>
<organism evidence="1 2">
    <name type="scientific">Methanoculleus bourgensis</name>
    <dbReference type="NCBI Taxonomy" id="83986"/>
    <lineage>
        <taxon>Archaea</taxon>
        <taxon>Methanobacteriati</taxon>
        <taxon>Methanobacteriota</taxon>
        <taxon>Stenosarchaea group</taxon>
        <taxon>Methanomicrobia</taxon>
        <taxon>Methanomicrobiales</taxon>
        <taxon>Methanomicrobiaceae</taxon>
        <taxon>Methanoculleus</taxon>
    </lineage>
</organism>
<dbReference type="SUPFAM" id="SSF48452">
    <property type="entry name" value="TPR-like"/>
    <property type="match status" value="1"/>
</dbReference>
<dbReference type="AlphaFoldDB" id="A0A0X3BME4"/>
<dbReference type="InterPro" id="IPR011990">
    <property type="entry name" value="TPR-like_helical_dom_sf"/>
</dbReference>
<accession>A0A0X3BME4</accession>
<dbReference type="Pfam" id="PF22860">
    <property type="entry name" value="DUF7017"/>
    <property type="match status" value="1"/>
</dbReference>
<gene>
    <name evidence="1" type="ORF">MMAB1_1551</name>
</gene>
<reference evidence="1 2" key="1">
    <citation type="submission" date="2016-01" db="EMBL/GenBank/DDBJ databases">
        <authorList>
            <person name="Manzoor S."/>
        </authorList>
    </citation>
    <scope>NUCLEOTIDE SEQUENCE [LARGE SCALE GENOMIC DNA]</scope>
    <source>
        <strain evidence="1">Methanoculleus sp MAB1</strain>
    </source>
</reference>
<proteinExistence type="predicted"/>
<dbReference type="InterPro" id="IPR054283">
    <property type="entry name" value="DUF7017"/>
</dbReference>
<dbReference type="KEGG" id="mema:MMAB1_1551"/>
<dbReference type="OrthoDB" id="105374at2157"/>
<dbReference type="Gene3D" id="1.25.40.10">
    <property type="entry name" value="Tetratricopeptide repeat domain"/>
    <property type="match status" value="2"/>
</dbReference>
<evidence type="ECO:0000313" key="1">
    <source>
        <dbReference type="EMBL" id="CVK32764.1"/>
    </source>
</evidence>